<accession>A0A433Q2B0</accession>
<keyword evidence="3" id="KW-1185">Reference proteome</keyword>
<feature type="non-terminal residue" evidence="2">
    <location>
        <position position="36"/>
    </location>
</feature>
<evidence type="ECO:0000313" key="2">
    <source>
        <dbReference type="EMBL" id="RUS23907.1"/>
    </source>
</evidence>
<dbReference type="EMBL" id="RBNJ01018068">
    <property type="protein sequence ID" value="RUS23907.1"/>
    <property type="molecule type" value="Genomic_DNA"/>
</dbReference>
<feature type="region of interest" description="Disordered" evidence="1">
    <location>
        <begin position="1"/>
        <end position="36"/>
    </location>
</feature>
<sequence length="36" mass="3604">MLASPCSIRTNTDTTAVRTSPGSCSAGGGRSRSCQS</sequence>
<dbReference type="Proteomes" id="UP000274822">
    <property type="component" value="Unassembled WGS sequence"/>
</dbReference>
<proteinExistence type="predicted"/>
<dbReference type="AlphaFoldDB" id="A0A433Q2B0"/>
<evidence type="ECO:0000313" key="3">
    <source>
        <dbReference type="Proteomes" id="UP000274822"/>
    </source>
</evidence>
<evidence type="ECO:0000256" key="1">
    <source>
        <dbReference type="SAM" id="MobiDB-lite"/>
    </source>
</evidence>
<comment type="caution">
    <text evidence="2">The sequence shown here is derived from an EMBL/GenBank/DDBJ whole genome shotgun (WGS) entry which is preliminary data.</text>
</comment>
<name>A0A433Q2B0_9FUNG</name>
<organism evidence="2 3">
    <name type="scientific">Jimgerdemannia flammicorona</name>
    <dbReference type="NCBI Taxonomy" id="994334"/>
    <lineage>
        <taxon>Eukaryota</taxon>
        <taxon>Fungi</taxon>
        <taxon>Fungi incertae sedis</taxon>
        <taxon>Mucoromycota</taxon>
        <taxon>Mucoromycotina</taxon>
        <taxon>Endogonomycetes</taxon>
        <taxon>Endogonales</taxon>
        <taxon>Endogonaceae</taxon>
        <taxon>Jimgerdemannia</taxon>
    </lineage>
</organism>
<reference evidence="2 3" key="1">
    <citation type="journal article" date="2018" name="New Phytol.">
        <title>Phylogenomics of Endogonaceae and evolution of mycorrhizas within Mucoromycota.</title>
        <authorList>
            <person name="Chang Y."/>
            <person name="Desiro A."/>
            <person name="Na H."/>
            <person name="Sandor L."/>
            <person name="Lipzen A."/>
            <person name="Clum A."/>
            <person name="Barry K."/>
            <person name="Grigoriev I.V."/>
            <person name="Martin F.M."/>
            <person name="Stajich J.E."/>
            <person name="Smith M.E."/>
            <person name="Bonito G."/>
            <person name="Spatafora J.W."/>
        </authorList>
    </citation>
    <scope>NUCLEOTIDE SEQUENCE [LARGE SCALE GENOMIC DNA]</scope>
    <source>
        <strain evidence="2 3">AD002</strain>
    </source>
</reference>
<feature type="compositionally biased region" description="Polar residues" evidence="1">
    <location>
        <begin position="7"/>
        <end position="18"/>
    </location>
</feature>
<gene>
    <name evidence="2" type="ORF">BC938DRAFT_474430</name>
</gene>
<protein>
    <submittedName>
        <fullName evidence="2">Uncharacterized protein</fullName>
    </submittedName>
</protein>